<organism evidence="1 2">
    <name type="scientific">Streptomyces acidiscabies</name>
    <dbReference type="NCBI Taxonomy" id="42234"/>
    <lineage>
        <taxon>Bacteria</taxon>
        <taxon>Bacillati</taxon>
        <taxon>Actinomycetota</taxon>
        <taxon>Actinomycetes</taxon>
        <taxon>Kitasatosporales</taxon>
        <taxon>Streptomycetaceae</taxon>
        <taxon>Streptomyces</taxon>
    </lineage>
</organism>
<dbReference type="Pfam" id="PF05960">
    <property type="entry name" value="DUF885"/>
    <property type="match status" value="1"/>
</dbReference>
<dbReference type="EMBL" id="JPPY01000084">
    <property type="protein sequence ID" value="KND36021.1"/>
    <property type="molecule type" value="Genomic_DNA"/>
</dbReference>
<dbReference type="AlphaFoldDB" id="A0A0L0KDY8"/>
<dbReference type="PATRIC" id="fig|42234.21.peg.2776"/>
<reference evidence="2" key="1">
    <citation type="submission" date="2014-07" db="EMBL/GenBank/DDBJ databases">
        <title>Genome sequencing of plant-pathogenic Streptomyces species.</title>
        <authorList>
            <person name="Harrison J."/>
            <person name="Sapp M."/>
            <person name="Thwaites R."/>
            <person name="Studholme D.J."/>
        </authorList>
    </citation>
    <scope>NUCLEOTIDE SEQUENCE [LARGE SCALE GENOMIC DNA]</scope>
    <source>
        <strain evidence="2">NCPPB 4445</strain>
    </source>
</reference>
<evidence type="ECO:0000313" key="1">
    <source>
        <dbReference type="EMBL" id="KND36021.1"/>
    </source>
</evidence>
<comment type="caution">
    <text evidence="1">The sequence shown here is derived from an EMBL/GenBank/DDBJ whole genome shotgun (WGS) entry which is preliminary data.</text>
</comment>
<dbReference type="PANTHER" id="PTHR33361">
    <property type="entry name" value="GLR0591 PROTEIN"/>
    <property type="match status" value="1"/>
</dbReference>
<evidence type="ECO:0008006" key="3">
    <source>
        <dbReference type="Google" id="ProtNLM"/>
    </source>
</evidence>
<accession>A0A0L0KDY8</accession>
<gene>
    <name evidence="1" type="ORF">IQ63_13475</name>
</gene>
<dbReference type="OrthoDB" id="9760040at2"/>
<dbReference type="RefSeq" id="WP_050370886.1">
    <property type="nucleotide sequence ID" value="NZ_KQ257815.1"/>
</dbReference>
<evidence type="ECO:0000313" key="2">
    <source>
        <dbReference type="Proteomes" id="UP000037151"/>
    </source>
</evidence>
<sequence length="562" mass="62339">MSETNSPLPREVADAYVDGLIALDPVTGTYLGAKESSGRMPDLSPAGQEALADLSRRTLTALDEAELRPGADSDVERRCARLLRERLTAELAVHEAGEGLRSVGNLGTPAQHVREVFTVTPADTDEDWAAIAERLRAVPESLRGYRESLELGLERKLFAAPRPTATFVEQLGEWADTGEGKGWFEDFAASGPDALRAELDAAAREATAAVVQLRDWIREVYASAIEDAPNVVGRERYARLSRYYNGTDLDLDEAYAYGWAEYHRLLGEMKKEAEKILPGAATPWTALAHLDEHGRHIEGVDEVRDWLQSVMDRAIESLDGTHFELAERVRKVESRIAPPGSAAAPYYTAPSEDFSRPGRTWLPTMGQSRFPVYDLVSTWYHEGVPGHHLQLAQWAHVAENLSRYQATVGIVSANAEGWALYAERLMDELGFLADAEERLGYLDAQMMRAVRVIIDIGMHLELEIPADSPFHPGERWTPELGQEFFLSHSSRPADFVVSELTRYLTIPGQAIGYKLGERAWLLGREKARERHGDAFDLKAWHMAALSQGSLGLDDLVDELAAL</sequence>
<protein>
    <recommendedName>
        <fullName evidence="3">DUF885 domain-containing protein</fullName>
    </recommendedName>
</protein>
<dbReference type="InterPro" id="IPR010281">
    <property type="entry name" value="DUF885"/>
</dbReference>
<dbReference type="Proteomes" id="UP000037151">
    <property type="component" value="Unassembled WGS sequence"/>
</dbReference>
<proteinExistence type="predicted"/>
<name>A0A0L0KDY8_9ACTN</name>
<dbReference type="PANTHER" id="PTHR33361:SF2">
    <property type="entry name" value="DUF885 DOMAIN-CONTAINING PROTEIN"/>
    <property type="match status" value="1"/>
</dbReference>